<keyword evidence="4 5" id="KW-0472">Membrane</keyword>
<feature type="transmembrane region" description="Helical" evidence="5">
    <location>
        <begin position="229"/>
        <end position="246"/>
    </location>
</feature>
<comment type="caution">
    <text evidence="7">The sequence shown here is derived from an EMBL/GenBank/DDBJ whole genome shotgun (WGS) entry which is preliminary data.</text>
</comment>
<dbReference type="GO" id="GO:0016874">
    <property type="term" value="F:ligase activity"/>
    <property type="evidence" value="ECO:0007669"/>
    <property type="project" value="UniProtKB-KW"/>
</dbReference>
<feature type="transmembrane region" description="Helical" evidence="5">
    <location>
        <begin position="278"/>
        <end position="298"/>
    </location>
</feature>
<dbReference type="PANTHER" id="PTHR37422:SF13">
    <property type="entry name" value="LIPOPOLYSACCHARIDE BIOSYNTHESIS PROTEIN PA4999-RELATED"/>
    <property type="match status" value="1"/>
</dbReference>
<feature type="transmembrane region" description="Helical" evidence="5">
    <location>
        <begin position="252"/>
        <end position="269"/>
    </location>
</feature>
<organism evidence="7 8">
    <name type="scientific">Leptospira noguchii str. 2007001578</name>
    <dbReference type="NCBI Taxonomy" id="1049974"/>
    <lineage>
        <taxon>Bacteria</taxon>
        <taxon>Pseudomonadati</taxon>
        <taxon>Spirochaetota</taxon>
        <taxon>Spirochaetia</taxon>
        <taxon>Leptospirales</taxon>
        <taxon>Leptospiraceae</taxon>
        <taxon>Leptospira</taxon>
    </lineage>
</organism>
<evidence type="ECO:0000256" key="1">
    <source>
        <dbReference type="ARBA" id="ARBA00004141"/>
    </source>
</evidence>
<keyword evidence="2 5" id="KW-0812">Transmembrane</keyword>
<gene>
    <name evidence="7" type="ORF">LEP1GSC035_0746</name>
</gene>
<feature type="transmembrane region" description="Helical" evidence="5">
    <location>
        <begin position="413"/>
        <end position="432"/>
    </location>
</feature>
<feature type="transmembrane region" description="Helical" evidence="5">
    <location>
        <begin position="76"/>
        <end position="93"/>
    </location>
</feature>
<evidence type="ECO:0000256" key="4">
    <source>
        <dbReference type="ARBA" id="ARBA00023136"/>
    </source>
</evidence>
<dbReference type="Pfam" id="PF04932">
    <property type="entry name" value="Wzy_C"/>
    <property type="match status" value="1"/>
</dbReference>
<evidence type="ECO:0000256" key="2">
    <source>
        <dbReference type="ARBA" id="ARBA00022692"/>
    </source>
</evidence>
<dbReference type="EMBL" id="AHMH02000107">
    <property type="protein sequence ID" value="EMM99891.1"/>
    <property type="molecule type" value="Genomic_DNA"/>
</dbReference>
<accession>A0ABN0IZH7</accession>
<keyword evidence="8" id="KW-1185">Reference proteome</keyword>
<reference evidence="7 8" key="1">
    <citation type="submission" date="2013-01" db="EMBL/GenBank/DDBJ databases">
        <authorList>
            <person name="Harkins D.M."/>
            <person name="Durkin A.S."/>
            <person name="Brinkac L.M."/>
            <person name="Haft D.H."/>
            <person name="Selengut J.D."/>
            <person name="Sanka R."/>
            <person name="DePew J."/>
            <person name="Purushe J."/>
            <person name="Whelen A.C."/>
            <person name="Vinetz J.M."/>
            <person name="Sutton G.G."/>
            <person name="Nierman W.C."/>
            <person name="Fouts D.E."/>
        </authorList>
    </citation>
    <scope>NUCLEOTIDE SEQUENCE [LARGE SCALE GENOMIC DNA]</scope>
    <source>
        <strain evidence="7 8">2007001578</strain>
    </source>
</reference>
<evidence type="ECO:0000256" key="3">
    <source>
        <dbReference type="ARBA" id="ARBA00022989"/>
    </source>
</evidence>
<name>A0ABN0IZH7_9LEPT</name>
<proteinExistence type="predicted"/>
<feature type="transmembrane region" description="Helical" evidence="5">
    <location>
        <begin position="202"/>
        <end position="222"/>
    </location>
</feature>
<dbReference type="Proteomes" id="UP000012099">
    <property type="component" value="Unassembled WGS sequence"/>
</dbReference>
<dbReference type="PANTHER" id="PTHR37422">
    <property type="entry name" value="TEICHURONIC ACID BIOSYNTHESIS PROTEIN TUAE"/>
    <property type="match status" value="1"/>
</dbReference>
<dbReference type="InterPro" id="IPR007016">
    <property type="entry name" value="O-antigen_ligase-rel_domated"/>
</dbReference>
<feature type="transmembrane region" description="Helical" evidence="5">
    <location>
        <begin position="135"/>
        <end position="156"/>
    </location>
</feature>
<protein>
    <submittedName>
        <fullName evidence="7">O-antigen ligase</fullName>
    </submittedName>
</protein>
<keyword evidence="3 5" id="KW-1133">Transmembrane helix</keyword>
<evidence type="ECO:0000313" key="8">
    <source>
        <dbReference type="Proteomes" id="UP000012099"/>
    </source>
</evidence>
<keyword evidence="7" id="KW-0436">Ligase</keyword>
<evidence type="ECO:0000259" key="6">
    <source>
        <dbReference type="Pfam" id="PF04932"/>
    </source>
</evidence>
<comment type="subcellular location">
    <subcellularLocation>
        <location evidence="1">Membrane</location>
        <topology evidence="1">Multi-pass membrane protein</topology>
    </subcellularLocation>
</comment>
<dbReference type="InterPro" id="IPR051533">
    <property type="entry name" value="WaaL-like"/>
</dbReference>
<feature type="transmembrane region" description="Helical" evidence="5">
    <location>
        <begin position="378"/>
        <end position="401"/>
    </location>
</feature>
<feature type="transmembrane region" description="Helical" evidence="5">
    <location>
        <begin position="34"/>
        <end position="64"/>
    </location>
</feature>
<evidence type="ECO:0000256" key="5">
    <source>
        <dbReference type="SAM" id="Phobius"/>
    </source>
</evidence>
<feature type="domain" description="O-antigen ligase-related" evidence="6">
    <location>
        <begin position="235"/>
        <end position="394"/>
    </location>
</feature>
<sequence length="463" mass="53072">MDGNKISNLQFSGFIKPGLNRLEKMSERLRKITLFLFCSSIVAIGLSVSISQGFLILAFLFSLFSSKTSGFWKEPVILIGVLFFGWYLSDFLIHSFQEENFKIYSKTAFNSELKDIFLFIGLLLSWNLKKEEFPSVLKALNVLFWVLLITGFISSFSSVRLSRLISDLYRESSNWKFTHPMGQIGGISIYLPIGLMNTHLTFGGLLQFFFTMPVFLFLKSLFEKNFKKAGINGIILLFFLYVVFLNNARSSLLGGLFSSVTALIVLGVIRKELPSTRIIFFTIGTFTFLLFIGIGLSFTQAGQKITDPLFGKEKHTDAGRAFIWDSTFPLIEKNPLTGVGPGNYNREIEKSRMEHSEKYKELYYFYETTQRGHAHNDYFHLLAVFGIPSFLLFLLLGTELYRKLMTTKLSYERSLYFFGLSGFFISGLFQCYFQDDEVVILFWILCGLFLRLSKEESNSVEMV</sequence>
<evidence type="ECO:0000313" key="7">
    <source>
        <dbReference type="EMBL" id="EMM99891.1"/>
    </source>
</evidence>